<keyword evidence="1" id="KW-1133">Transmembrane helix</keyword>
<keyword evidence="3" id="KW-1185">Reference proteome</keyword>
<evidence type="ECO:0000256" key="1">
    <source>
        <dbReference type="SAM" id="Phobius"/>
    </source>
</evidence>
<keyword evidence="1" id="KW-0812">Transmembrane</keyword>
<comment type="caution">
    <text evidence="2">The sequence shown here is derived from an EMBL/GenBank/DDBJ whole genome shotgun (WGS) entry which is preliminary data.</text>
</comment>
<feature type="transmembrane region" description="Helical" evidence="1">
    <location>
        <begin position="24"/>
        <end position="44"/>
    </location>
</feature>
<dbReference type="EMBL" id="REGN01007204">
    <property type="protein sequence ID" value="RNA06987.1"/>
    <property type="molecule type" value="Genomic_DNA"/>
</dbReference>
<keyword evidence="1" id="KW-0472">Membrane</keyword>
<dbReference type="AlphaFoldDB" id="A0A3M7Q6E1"/>
<evidence type="ECO:0000313" key="2">
    <source>
        <dbReference type="EMBL" id="RNA06987.1"/>
    </source>
</evidence>
<organism evidence="2 3">
    <name type="scientific">Brachionus plicatilis</name>
    <name type="common">Marine rotifer</name>
    <name type="synonym">Brachionus muelleri</name>
    <dbReference type="NCBI Taxonomy" id="10195"/>
    <lineage>
        <taxon>Eukaryota</taxon>
        <taxon>Metazoa</taxon>
        <taxon>Spiralia</taxon>
        <taxon>Gnathifera</taxon>
        <taxon>Rotifera</taxon>
        <taxon>Eurotatoria</taxon>
        <taxon>Monogononta</taxon>
        <taxon>Pseudotrocha</taxon>
        <taxon>Ploima</taxon>
        <taxon>Brachionidae</taxon>
        <taxon>Brachionus</taxon>
    </lineage>
</organism>
<dbReference type="Proteomes" id="UP000276133">
    <property type="component" value="Unassembled WGS sequence"/>
</dbReference>
<gene>
    <name evidence="2" type="ORF">BpHYR1_004546</name>
</gene>
<protein>
    <submittedName>
        <fullName evidence="2">Uncharacterized protein</fullName>
    </submittedName>
</protein>
<sequence length="73" mass="8529">MNPDRQVSLQQNIAVKITGEEVQIIFLLFTNVMCIQKLLFVLPYKSYSFSIILKLKKELHLLIINPKFHIGTR</sequence>
<accession>A0A3M7Q6E1</accession>
<name>A0A3M7Q6E1_BRAPC</name>
<proteinExistence type="predicted"/>
<reference evidence="2 3" key="1">
    <citation type="journal article" date="2018" name="Sci. Rep.">
        <title>Genomic signatures of local adaptation to the degree of environmental predictability in rotifers.</title>
        <authorList>
            <person name="Franch-Gras L."/>
            <person name="Hahn C."/>
            <person name="Garcia-Roger E.M."/>
            <person name="Carmona M.J."/>
            <person name="Serra M."/>
            <person name="Gomez A."/>
        </authorList>
    </citation>
    <scope>NUCLEOTIDE SEQUENCE [LARGE SCALE GENOMIC DNA]</scope>
    <source>
        <strain evidence="2">HYR1</strain>
    </source>
</reference>
<evidence type="ECO:0000313" key="3">
    <source>
        <dbReference type="Proteomes" id="UP000276133"/>
    </source>
</evidence>